<name>A0A3Q9FMA1_9BACT</name>
<keyword evidence="3" id="KW-0012">Acyltransferase</keyword>
<dbReference type="GO" id="GO:0016747">
    <property type="term" value="F:acyltransferase activity, transferring groups other than amino-acyl groups"/>
    <property type="evidence" value="ECO:0007669"/>
    <property type="project" value="InterPro"/>
</dbReference>
<feature type="domain" description="Acyltransferase 3" evidence="2">
    <location>
        <begin position="5"/>
        <end position="315"/>
    </location>
</feature>
<feature type="transmembrane region" description="Helical" evidence="1">
    <location>
        <begin position="42"/>
        <end position="62"/>
    </location>
</feature>
<dbReference type="InterPro" id="IPR050879">
    <property type="entry name" value="Acyltransferase_3"/>
</dbReference>
<dbReference type="AlphaFoldDB" id="A0A3Q9FMA1"/>
<feature type="transmembrane region" description="Helical" evidence="1">
    <location>
        <begin position="12"/>
        <end position="30"/>
    </location>
</feature>
<dbReference type="Pfam" id="PF01757">
    <property type="entry name" value="Acyl_transf_3"/>
    <property type="match status" value="1"/>
</dbReference>
<dbReference type="RefSeq" id="WP_126612905.1">
    <property type="nucleotide sequence ID" value="NZ_CP034562.1"/>
</dbReference>
<dbReference type="GO" id="GO:0016020">
    <property type="term" value="C:membrane"/>
    <property type="evidence" value="ECO:0007669"/>
    <property type="project" value="TreeGrafter"/>
</dbReference>
<organism evidence="3 4">
    <name type="scientific">Flammeovirga pectinis</name>
    <dbReference type="NCBI Taxonomy" id="2494373"/>
    <lineage>
        <taxon>Bacteria</taxon>
        <taxon>Pseudomonadati</taxon>
        <taxon>Bacteroidota</taxon>
        <taxon>Cytophagia</taxon>
        <taxon>Cytophagales</taxon>
        <taxon>Flammeovirgaceae</taxon>
        <taxon>Flammeovirga</taxon>
    </lineage>
</organism>
<keyword evidence="4" id="KW-1185">Reference proteome</keyword>
<dbReference type="PANTHER" id="PTHR23028">
    <property type="entry name" value="ACETYLTRANSFERASE"/>
    <property type="match status" value="1"/>
</dbReference>
<dbReference type="GO" id="GO:0000271">
    <property type="term" value="P:polysaccharide biosynthetic process"/>
    <property type="evidence" value="ECO:0007669"/>
    <property type="project" value="TreeGrafter"/>
</dbReference>
<evidence type="ECO:0000313" key="4">
    <source>
        <dbReference type="Proteomes" id="UP000267268"/>
    </source>
</evidence>
<proteinExistence type="predicted"/>
<gene>
    <name evidence="3" type="ORF">EI427_06580</name>
</gene>
<keyword evidence="1" id="KW-1133">Transmembrane helix</keyword>
<keyword evidence="1" id="KW-0472">Membrane</keyword>
<dbReference type="OrthoDB" id="9796461at2"/>
<evidence type="ECO:0000259" key="2">
    <source>
        <dbReference type="Pfam" id="PF01757"/>
    </source>
</evidence>
<evidence type="ECO:0000313" key="3">
    <source>
        <dbReference type="EMBL" id="AZQ61914.1"/>
    </source>
</evidence>
<feature type="transmembrane region" description="Helical" evidence="1">
    <location>
        <begin position="147"/>
        <end position="166"/>
    </location>
</feature>
<accession>A0A3Q9FMA1</accession>
<evidence type="ECO:0000256" key="1">
    <source>
        <dbReference type="SAM" id="Phobius"/>
    </source>
</evidence>
<keyword evidence="3" id="KW-0808">Transferase</keyword>
<protein>
    <submittedName>
        <fullName evidence="3">Acyltransferase</fullName>
    </submittedName>
</protein>
<dbReference type="PANTHER" id="PTHR23028:SF53">
    <property type="entry name" value="ACYL_TRANSF_3 DOMAIN-CONTAINING PROTEIN"/>
    <property type="match status" value="1"/>
</dbReference>
<feature type="transmembrane region" description="Helical" evidence="1">
    <location>
        <begin position="195"/>
        <end position="216"/>
    </location>
</feature>
<reference evidence="3 4" key="1">
    <citation type="submission" date="2018-12" db="EMBL/GenBank/DDBJ databases">
        <title>Flammeovirga pectinis sp. nov., isolated from the gut of the Korean scallop, Patinopecten yessoensis.</title>
        <authorList>
            <person name="Bae J.-W."/>
            <person name="Jeong Y.-S."/>
            <person name="Kang W."/>
        </authorList>
    </citation>
    <scope>NUCLEOTIDE SEQUENCE [LARGE SCALE GENOMIC DNA]</scope>
    <source>
        <strain evidence="3 4">L12M1</strain>
    </source>
</reference>
<keyword evidence="1" id="KW-0812">Transmembrane</keyword>
<feature type="transmembrane region" description="Helical" evidence="1">
    <location>
        <begin position="303"/>
        <end position="321"/>
    </location>
</feature>
<dbReference type="InterPro" id="IPR002656">
    <property type="entry name" value="Acyl_transf_3_dom"/>
</dbReference>
<dbReference type="KEGG" id="fll:EI427_06580"/>
<feature type="transmembrane region" description="Helical" evidence="1">
    <location>
        <begin position="82"/>
        <end position="102"/>
    </location>
</feature>
<sequence length="340" mass="40154">MLSNNSLNPIRHLLAAFVIITHSYPLLGLPEEDILFQLTNGQLSFSTFAVNAFFAISGYLIFKSLDRSDSIIDYMKKRCLRIFPALWVMLLVTVLITTPFFYESSIEEYYQDKSMWSYFIYNTVLYTHYRIDGVFTHNPMVSLNGSLWTIPYEFLWYILIIPTSIVLKKYLKYILLGVFVLFFLLTNHYQLDNTIVHVSLYQLCRLGTYFCGDMLIYQFGIEKYSIKYRYITFLGMVLLNVFSIYEYCQYIIVPFFILGFGLSKDFSALNFKGDYSYGIYLYGFFVQQMFVALFPSITVFNLALLSIVVSFVFAYFSWHIFEEKVLRLKNKKIQIWNFQL</sequence>
<dbReference type="Proteomes" id="UP000267268">
    <property type="component" value="Chromosome 1"/>
</dbReference>
<feature type="transmembrane region" description="Helical" evidence="1">
    <location>
        <begin position="279"/>
        <end position="297"/>
    </location>
</feature>
<feature type="transmembrane region" description="Helical" evidence="1">
    <location>
        <begin position="173"/>
        <end position="189"/>
    </location>
</feature>
<dbReference type="EMBL" id="CP034562">
    <property type="protein sequence ID" value="AZQ61914.1"/>
    <property type="molecule type" value="Genomic_DNA"/>
</dbReference>